<accession>A0A0V0GHH9</accession>
<name>A0A0V0GHH9_SOLCH</name>
<reference evidence="1" key="1">
    <citation type="submission" date="2015-12" db="EMBL/GenBank/DDBJ databases">
        <title>Gene expression during late stages of embryo sac development: a critical building block for successful pollen-pistil interactions.</title>
        <authorList>
            <person name="Liu Y."/>
            <person name="Joly V."/>
            <person name="Sabar M."/>
            <person name="Matton D.P."/>
        </authorList>
    </citation>
    <scope>NUCLEOTIDE SEQUENCE</scope>
</reference>
<dbReference type="EMBL" id="GEDG01040310">
    <property type="protein sequence ID" value="JAP06774.1"/>
    <property type="molecule type" value="Transcribed_RNA"/>
</dbReference>
<evidence type="ECO:0000313" key="1">
    <source>
        <dbReference type="EMBL" id="JAP06774.1"/>
    </source>
</evidence>
<proteinExistence type="predicted"/>
<feature type="non-terminal residue" evidence="1">
    <location>
        <position position="82"/>
    </location>
</feature>
<organism evidence="1">
    <name type="scientific">Solanum chacoense</name>
    <name type="common">Chaco potato</name>
    <dbReference type="NCBI Taxonomy" id="4108"/>
    <lineage>
        <taxon>Eukaryota</taxon>
        <taxon>Viridiplantae</taxon>
        <taxon>Streptophyta</taxon>
        <taxon>Embryophyta</taxon>
        <taxon>Tracheophyta</taxon>
        <taxon>Spermatophyta</taxon>
        <taxon>Magnoliopsida</taxon>
        <taxon>eudicotyledons</taxon>
        <taxon>Gunneridae</taxon>
        <taxon>Pentapetalae</taxon>
        <taxon>asterids</taxon>
        <taxon>lamiids</taxon>
        <taxon>Solanales</taxon>
        <taxon>Solanaceae</taxon>
        <taxon>Solanoideae</taxon>
        <taxon>Solaneae</taxon>
        <taxon>Solanum</taxon>
    </lineage>
</organism>
<sequence length="82" mass="9234">MPPLSDLISNLGLLSAQIGKKYVIPSQATETSLGRFLPLFFTRILAHFRWFFSSVSSSVSIQPLHRSPISWKTFLDHKCNGI</sequence>
<dbReference type="AlphaFoldDB" id="A0A0V0GHH9"/>
<protein>
    <submittedName>
        <fullName evidence="1">Putative ovule protein</fullName>
    </submittedName>
</protein>